<protein>
    <submittedName>
        <fullName evidence="1">Uncharacterized protein</fullName>
    </submittedName>
</protein>
<proteinExistence type="predicted"/>
<accession>A0AAV4S001</accession>
<dbReference type="AlphaFoldDB" id="A0AAV4S001"/>
<gene>
    <name evidence="1" type="ORF">CDAR_402491</name>
</gene>
<dbReference type="Proteomes" id="UP001054837">
    <property type="component" value="Unassembled WGS sequence"/>
</dbReference>
<name>A0AAV4S001_9ARAC</name>
<evidence type="ECO:0000313" key="2">
    <source>
        <dbReference type="Proteomes" id="UP001054837"/>
    </source>
</evidence>
<reference evidence="1 2" key="1">
    <citation type="submission" date="2021-06" db="EMBL/GenBank/DDBJ databases">
        <title>Caerostris darwini draft genome.</title>
        <authorList>
            <person name="Kono N."/>
            <person name="Arakawa K."/>
        </authorList>
    </citation>
    <scope>NUCLEOTIDE SEQUENCE [LARGE SCALE GENOMIC DNA]</scope>
</reference>
<organism evidence="1 2">
    <name type="scientific">Caerostris darwini</name>
    <dbReference type="NCBI Taxonomy" id="1538125"/>
    <lineage>
        <taxon>Eukaryota</taxon>
        <taxon>Metazoa</taxon>
        <taxon>Ecdysozoa</taxon>
        <taxon>Arthropoda</taxon>
        <taxon>Chelicerata</taxon>
        <taxon>Arachnida</taxon>
        <taxon>Araneae</taxon>
        <taxon>Araneomorphae</taxon>
        <taxon>Entelegynae</taxon>
        <taxon>Araneoidea</taxon>
        <taxon>Araneidae</taxon>
        <taxon>Caerostris</taxon>
    </lineage>
</organism>
<keyword evidence="2" id="KW-1185">Reference proteome</keyword>
<comment type="caution">
    <text evidence="1">The sequence shown here is derived from an EMBL/GenBank/DDBJ whole genome shotgun (WGS) entry which is preliminary data.</text>
</comment>
<sequence length="85" mass="10158">MFMPPLQWYPMQMFEARGVIIGLPIFLLERSTMLFRSTVLQFNERGQKNIGRFRPHPFWRFGYSKYLHDKIPDLDPASCPRVLIL</sequence>
<evidence type="ECO:0000313" key="1">
    <source>
        <dbReference type="EMBL" id="GIY25383.1"/>
    </source>
</evidence>
<dbReference type="EMBL" id="BPLQ01006803">
    <property type="protein sequence ID" value="GIY25383.1"/>
    <property type="molecule type" value="Genomic_DNA"/>
</dbReference>